<name>A0A2D3WJI2_9BACT</name>
<dbReference type="EMBL" id="DLUI01000082">
    <property type="protein sequence ID" value="DAB38446.1"/>
    <property type="molecule type" value="Genomic_DNA"/>
</dbReference>
<dbReference type="RefSeq" id="WP_294894379.1">
    <property type="nucleotide sequence ID" value="NZ_DLUI01000082.1"/>
</dbReference>
<dbReference type="InterPro" id="IPR003746">
    <property type="entry name" value="DUF167"/>
</dbReference>
<evidence type="ECO:0000256" key="1">
    <source>
        <dbReference type="ARBA" id="ARBA00010364"/>
    </source>
</evidence>
<dbReference type="AlphaFoldDB" id="A0A2D3WJI2"/>
<proteinExistence type="inferred from homology"/>
<gene>
    <name evidence="3" type="ORF">CFH83_05890</name>
</gene>
<organism evidence="3 4">
    <name type="scientific">Sulfuricurvum kujiense</name>
    <dbReference type="NCBI Taxonomy" id="148813"/>
    <lineage>
        <taxon>Bacteria</taxon>
        <taxon>Pseudomonadati</taxon>
        <taxon>Campylobacterota</taxon>
        <taxon>Epsilonproteobacteria</taxon>
        <taxon>Campylobacterales</taxon>
        <taxon>Sulfurimonadaceae</taxon>
        <taxon>Sulfuricurvum</taxon>
    </lineage>
</organism>
<dbReference type="SMART" id="SM01152">
    <property type="entry name" value="DUF167"/>
    <property type="match status" value="1"/>
</dbReference>
<protein>
    <recommendedName>
        <fullName evidence="2">UPF0235 protein CFH83_05890</fullName>
    </recommendedName>
</protein>
<evidence type="ECO:0000313" key="4">
    <source>
        <dbReference type="Proteomes" id="UP000228859"/>
    </source>
</evidence>
<dbReference type="Pfam" id="PF02594">
    <property type="entry name" value="DUF167"/>
    <property type="match status" value="1"/>
</dbReference>
<dbReference type="InterPro" id="IPR036591">
    <property type="entry name" value="YggU-like_sf"/>
</dbReference>
<reference evidence="3 4" key="1">
    <citation type="journal article" date="2017" name="Front. Microbiol.">
        <title>Comparative Genomic Analysis of the Class Epsilonproteobacteria and Proposed Reclassification to Epsilonbacteraeota (phyl. nov.).</title>
        <authorList>
            <person name="Waite D.W."/>
            <person name="Vanwonterghem I."/>
            <person name="Rinke C."/>
            <person name="Parks D.H."/>
            <person name="Zhang Y."/>
            <person name="Takai K."/>
            <person name="Sievert S.M."/>
            <person name="Simon J."/>
            <person name="Campbell B.J."/>
            <person name="Hanson T.E."/>
            <person name="Woyke T."/>
            <person name="Klotz M.G."/>
            <person name="Hugenholtz P."/>
        </authorList>
    </citation>
    <scope>NUCLEOTIDE SEQUENCE [LARGE SCALE GENOMIC DNA]</scope>
    <source>
        <strain evidence="3">UBA12443</strain>
    </source>
</reference>
<dbReference type="SUPFAM" id="SSF69786">
    <property type="entry name" value="YggU-like"/>
    <property type="match status" value="1"/>
</dbReference>
<sequence length="102" mass="11210">MKAKTLANIFYQWEGDILVLNILGTPSAKRDAIGKPKGNQLKVSVTAAPVAGKATDHMVRFLAKEFGISPSDFEVVYGRMNIHKQLRIKAPKELPSSIDFPS</sequence>
<dbReference type="HAMAP" id="MF_00634">
    <property type="entry name" value="UPF0235"/>
    <property type="match status" value="1"/>
</dbReference>
<dbReference type="Gene3D" id="3.30.1200.10">
    <property type="entry name" value="YggU-like"/>
    <property type="match status" value="1"/>
</dbReference>
<evidence type="ECO:0000256" key="2">
    <source>
        <dbReference type="HAMAP-Rule" id="MF_00634"/>
    </source>
</evidence>
<comment type="similarity">
    <text evidence="1 2">Belongs to the UPF0235 family.</text>
</comment>
<comment type="caution">
    <text evidence="3">The sequence shown here is derived from an EMBL/GenBank/DDBJ whole genome shotgun (WGS) entry which is preliminary data.</text>
</comment>
<dbReference type="NCBIfam" id="TIGR00251">
    <property type="entry name" value="DUF167 family protein"/>
    <property type="match status" value="1"/>
</dbReference>
<evidence type="ECO:0000313" key="3">
    <source>
        <dbReference type="EMBL" id="DAB38446.1"/>
    </source>
</evidence>
<accession>A0A2D3WJI2</accession>
<dbReference type="Proteomes" id="UP000228859">
    <property type="component" value="Unassembled WGS sequence"/>
</dbReference>